<sequence length="199" mass="21884">MNFYLSSLDLRKGIIRSVIAVLLGVIFLIAPDLLPNTLVIILGATILFVGIVSFLTIFTKDGGKPVGINYFNLALSLIVGIVLLLFPDFFVALLMILLGIILIICGIGQISSLTSVRKWGVKANPFEYIIAILLILLGVVVCFNPFDTKDVIFWMFGIGAIIYGITNLISLIRIRKNLEKAGKRVSHGNIEDVDYTLEK</sequence>
<dbReference type="InterPro" id="IPR005325">
    <property type="entry name" value="DUF308_memb"/>
</dbReference>
<evidence type="ECO:0000313" key="3">
    <source>
        <dbReference type="Proteomes" id="UP000823612"/>
    </source>
</evidence>
<evidence type="ECO:0000313" key="2">
    <source>
        <dbReference type="EMBL" id="MBO8432803.1"/>
    </source>
</evidence>
<feature type="transmembrane region" description="Helical" evidence="1">
    <location>
        <begin position="92"/>
        <end position="116"/>
    </location>
</feature>
<dbReference type="PANTHER" id="PTHR34989">
    <property type="entry name" value="PROTEIN HDED"/>
    <property type="match status" value="1"/>
</dbReference>
<dbReference type="Pfam" id="PF03729">
    <property type="entry name" value="DUF308"/>
    <property type="match status" value="3"/>
</dbReference>
<evidence type="ECO:0000256" key="1">
    <source>
        <dbReference type="SAM" id="Phobius"/>
    </source>
</evidence>
<feature type="transmembrane region" description="Helical" evidence="1">
    <location>
        <begin position="13"/>
        <end position="31"/>
    </location>
</feature>
<keyword evidence="1" id="KW-0472">Membrane</keyword>
<reference evidence="2" key="1">
    <citation type="submission" date="2020-10" db="EMBL/GenBank/DDBJ databases">
        <authorList>
            <person name="Gilroy R."/>
        </authorList>
    </citation>
    <scope>NUCLEOTIDE SEQUENCE</scope>
    <source>
        <strain evidence="2">2889</strain>
    </source>
</reference>
<name>A0A9D9H2Y2_9BACT</name>
<feature type="transmembrane region" description="Helical" evidence="1">
    <location>
        <begin position="70"/>
        <end position="86"/>
    </location>
</feature>
<comment type="caution">
    <text evidence="2">The sequence shown here is derived from an EMBL/GenBank/DDBJ whole genome shotgun (WGS) entry which is preliminary data.</text>
</comment>
<keyword evidence="1" id="KW-1133">Transmembrane helix</keyword>
<keyword evidence="1" id="KW-0812">Transmembrane</keyword>
<dbReference type="EMBL" id="JADIMZ010000089">
    <property type="protein sequence ID" value="MBO8432803.1"/>
    <property type="molecule type" value="Genomic_DNA"/>
</dbReference>
<reference evidence="2" key="2">
    <citation type="journal article" date="2021" name="PeerJ">
        <title>Extensive microbial diversity within the chicken gut microbiome revealed by metagenomics and culture.</title>
        <authorList>
            <person name="Gilroy R."/>
            <person name="Ravi A."/>
            <person name="Getino M."/>
            <person name="Pursley I."/>
            <person name="Horton D.L."/>
            <person name="Alikhan N.F."/>
            <person name="Baker D."/>
            <person name="Gharbi K."/>
            <person name="Hall N."/>
            <person name="Watson M."/>
            <person name="Adriaenssens E.M."/>
            <person name="Foster-Nyarko E."/>
            <person name="Jarju S."/>
            <person name="Secka A."/>
            <person name="Antonio M."/>
            <person name="Oren A."/>
            <person name="Chaudhuri R.R."/>
            <person name="La Ragione R."/>
            <person name="Hildebrand F."/>
            <person name="Pallen M.J."/>
        </authorList>
    </citation>
    <scope>NUCLEOTIDE SEQUENCE</scope>
    <source>
        <strain evidence="2">2889</strain>
    </source>
</reference>
<accession>A0A9D9H2Y2</accession>
<dbReference type="PANTHER" id="PTHR34989:SF1">
    <property type="entry name" value="PROTEIN HDED"/>
    <property type="match status" value="1"/>
</dbReference>
<feature type="transmembrane region" description="Helical" evidence="1">
    <location>
        <begin position="152"/>
        <end position="174"/>
    </location>
</feature>
<organism evidence="2 3">
    <name type="scientific">Candidatus Pullibacteroides excrementavium</name>
    <dbReference type="NCBI Taxonomy" id="2840905"/>
    <lineage>
        <taxon>Bacteria</taxon>
        <taxon>Pseudomonadati</taxon>
        <taxon>Bacteroidota</taxon>
        <taxon>Bacteroidia</taxon>
        <taxon>Bacteroidales</taxon>
        <taxon>Candidatus Pullibacteroides</taxon>
    </lineage>
</organism>
<dbReference type="InterPro" id="IPR052712">
    <property type="entry name" value="Acid_resist_chaperone_HdeD"/>
</dbReference>
<dbReference type="Proteomes" id="UP000823612">
    <property type="component" value="Unassembled WGS sequence"/>
</dbReference>
<proteinExistence type="predicted"/>
<gene>
    <name evidence="2" type="ORF">IAB08_05870</name>
</gene>
<dbReference type="AlphaFoldDB" id="A0A9D9H2Y2"/>
<protein>
    <submittedName>
        <fullName evidence="2">DUF308 domain-containing protein</fullName>
    </submittedName>
</protein>
<feature type="transmembrane region" description="Helical" evidence="1">
    <location>
        <begin position="128"/>
        <end position="146"/>
    </location>
</feature>
<dbReference type="GO" id="GO:0005886">
    <property type="term" value="C:plasma membrane"/>
    <property type="evidence" value="ECO:0007669"/>
    <property type="project" value="TreeGrafter"/>
</dbReference>
<feature type="transmembrane region" description="Helical" evidence="1">
    <location>
        <begin position="37"/>
        <end position="58"/>
    </location>
</feature>